<dbReference type="PROSITE" id="PS50850">
    <property type="entry name" value="MFS"/>
    <property type="match status" value="1"/>
</dbReference>
<dbReference type="Gene3D" id="1.20.1250.20">
    <property type="entry name" value="MFS general substrate transporter like domains"/>
    <property type="match status" value="1"/>
</dbReference>
<dbReference type="Pfam" id="PF07690">
    <property type="entry name" value="MFS_1"/>
    <property type="match status" value="1"/>
</dbReference>
<feature type="transmembrane region" description="Helical" evidence="6">
    <location>
        <begin position="186"/>
        <end position="206"/>
    </location>
</feature>
<evidence type="ECO:0000256" key="5">
    <source>
        <dbReference type="SAM" id="MobiDB-lite"/>
    </source>
</evidence>
<feature type="transmembrane region" description="Helical" evidence="6">
    <location>
        <begin position="437"/>
        <end position="455"/>
    </location>
</feature>
<dbReference type="InterPro" id="IPR036259">
    <property type="entry name" value="MFS_trans_sf"/>
</dbReference>
<dbReference type="PANTHER" id="PTHR23502:SF22">
    <property type="entry name" value="MAJOR FACILITATOR SUPERFAMILY (MFS) PROFILE DOMAIN-CONTAINING PROTEIN"/>
    <property type="match status" value="1"/>
</dbReference>
<feature type="transmembrane region" description="Helical" evidence="6">
    <location>
        <begin position="212"/>
        <end position="230"/>
    </location>
</feature>
<dbReference type="InterPro" id="IPR011701">
    <property type="entry name" value="MFS"/>
</dbReference>
<feature type="transmembrane region" description="Helical" evidence="6">
    <location>
        <begin position="373"/>
        <end position="395"/>
    </location>
</feature>
<evidence type="ECO:0000313" key="8">
    <source>
        <dbReference type="EMBL" id="KAJ5093761.1"/>
    </source>
</evidence>
<keyword evidence="9" id="KW-1185">Reference proteome</keyword>
<evidence type="ECO:0000256" key="6">
    <source>
        <dbReference type="SAM" id="Phobius"/>
    </source>
</evidence>
<protein>
    <submittedName>
        <fullName evidence="8">Major facilitator superfamily domain-containing protein</fullName>
    </submittedName>
</protein>
<feature type="transmembrane region" description="Helical" evidence="6">
    <location>
        <begin position="331"/>
        <end position="352"/>
    </location>
</feature>
<dbReference type="AlphaFoldDB" id="A0A9W9F5B1"/>
<feature type="transmembrane region" description="Helical" evidence="6">
    <location>
        <begin position="51"/>
        <end position="69"/>
    </location>
</feature>
<keyword evidence="3 6" id="KW-1133">Transmembrane helix</keyword>
<dbReference type="OrthoDB" id="2533084at2759"/>
<evidence type="ECO:0000256" key="1">
    <source>
        <dbReference type="ARBA" id="ARBA00004141"/>
    </source>
</evidence>
<organism evidence="8 9">
    <name type="scientific">Penicillium angulare</name>
    <dbReference type="NCBI Taxonomy" id="116970"/>
    <lineage>
        <taxon>Eukaryota</taxon>
        <taxon>Fungi</taxon>
        <taxon>Dikarya</taxon>
        <taxon>Ascomycota</taxon>
        <taxon>Pezizomycotina</taxon>
        <taxon>Eurotiomycetes</taxon>
        <taxon>Eurotiomycetidae</taxon>
        <taxon>Eurotiales</taxon>
        <taxon>Aspergillaceae</taxon>
        <taxon>Penicillium</taxon>
    </lineage>
</organism>
<dbReference type="Proteomes" id="UP001149165">
    <property type="component" value="Unassembled WGS sequence"/>
</dbReference>
<reference evidence="8" key="2">
    <citation type="journal article" date="2023" name="IMA Fungus">
        <title>Comparative genomic study of the Penicillium genus elucidates a diverse pangenome and 15 lateral gene transfer events.</title>
        <authorList>
            <person name="Petersen C."/>
            <person name="Sorensen T."/>
            <person name="Nielsen M.R."/>
            <person name="Sondergaard T.E."/>
            <person name="Sorensen J.L."/>
            <person name="Fitzpatrick D.A."/>
            <person name="Frisvad J.C."/>
            <person name="Nielsen K.L."/>
        </authorList>
    </citation>
    <scope>NUCLEOTIDE SEQUENCE</scope>
    <source>
        <strain evidence="8">IBT 30069</strain>
    </source>
</reference>
<sequence>MSKEQLESEVLDTKSPGSHEYDLKHRNSIVLVPQPSDDPNDPLNWPQHKKYTILAILSVTAFSGLASSLANQLGLEAQAELYGKSLTELSYTVSAAVAGIAAGPLFIVPLAHVFGRASVIFWTLLGCIACGVWSAEMTGPDQYIGFVLSRLFGGVFGSVPSILGAQMLMDLFFLHERGRVFTTFHMCFLMGTVAGPTFGGFVVQHVAWQFEFWWTVALQGAVALMVLIFLPEIGFTRDAGKVYPKQPEGFLANRVATFLPGTKVAHRDGLREAPRSAVAQFLIGFSPTGLLVGIYAFGFFGWFVSVNTLLTVFLQEPEIAGGYGFEPQQNAAFSFALWIGVICAQVWGSIFNDRIPMKLAKKAGGLWKPEYRLHSLWIPSTFFMPIGLGIFGAALEYHLHYMVLALGSFLITFAAFCSIPVGINYLIECYMDHPTEVACIMGTYRLTLGLIVPFFKDQWIDSVGVGWVFGMMAFFSLFAFSLVVVLMFYGHSLRQIRFGILSKDEEGMKVTDQDQQSFS</sequence>
<feature type="transmembrane region" description="Helical" evidence="6">
    <location>
        <begin position="117"/>
        <end position="135"/>
    </location>
</feature>
<keyword evidence="2 6" id="KW-0812">Transmembrane</keyword>
<dbReference type="GO" id="GO:0005886">
    <property type="term" value="C:plasma membrane"/>
    <property type="evidence" value="ECO:0007669"/>
    <property type="project" value="TreeGrafter"/>
</dbReference>
<dbReference type="InterPro" id="IPR020846">
    <property type="entry name" value="MFS_dom"/>
</dbReference>
<comment type="subcellular location">
    <subcellularLocation>
        <location evidence="1">Membrane</location>
        <topology evidence="1">Multi-pass membrane protein</topology>
    </subcellularLocation>
</comment>
<accession>A0A9W9F5B1</accession>
<reference evidence="8" key="1">
    <citation type="submission" date="2022-11" db="EMBL/GenBank/DDBJ databases">
        <authorList>
            <person name="Petersen C."/>
        </authorList>
    </citation>
    <scope>NUCLEOTIDE SEQUENCE</scope>
    <source>
        <strain evidence="8">IBT 30069</strain>
    </source>
</reference>
<evidence type="ECO:0000256" key="2">
    <source>
        <dbReference type="ARBA" id="ARBA00022692"/>
    </source>
</evidence>
<dbReference type="SUPFAM" id="SSF103473">
    <property type="entry name" value="MFS general substrate transporter"/>
    <property type="match status" value="1"/>
</dbReference>
<feature type="transmembrane region" description="Helical" evidence="6">
    <location>
        <begin position="281"/>
        <end position="304"/>
    </location>
</feature>
<keyword evidence="4 6" id="KW-0472">Membrane</keyword>
<evidence type="ECO:0000313" key="9">
    <source>
        <dbReference type="Proteomes" id="UP001149165"/>
    </source>
</evidence>
<dbReference type="PANTHER" id="PTHR23502">
    <property type="entry name" value="MAJOR FACILITATOR SUPERFAMILY"/>
    <property type="match status" value="1"/>
</dbReference>
<feature type="domain" description="Major facilitator superfamily (MFS) profile" evidence="7">
    <location>
        <begin position="52"/>
        <end position="497"/>
    </location>
</feature>
<name>A0A9W9F5B1_9EURO</name>
<dbReference type="GO" id="GO:0022857">
    <property type="term" value="F:transmembrane transporter activity"/>
    <property type="evidence" value="ECO:0007669"/>
    <property type="project" value="InterPro"/>
</dbReference>
<comment type="caution">
    <text evidence="8">The sequence shown here is derived from an EMBL/GenBank/DDBJ whole genome shotgun (WGS) entry which is preliminary data.</text>
</comment>
<proteinExistence type="predicted"/>
<dbReference type="EMBL" id="JAPQKH010000006">
    <property type="protein sequence ID" value="KAJ5093761.1"/>
    <property type="molecule type" value="Genomic_DNA"/>
</dbReference>
<evidence type="ECO:0000256" key="3">
    <source>
        <dbReference type="ARBA" id="ARBA00022989"/>
    </source>
</evidence>
<gene>
    <name evidence="8" type="ORF">N7456_009622</name>
</gene>
<feature type="transmembrane region" description="Helical" evidence="6">
    <location>
        <begin position="401"/>
        <end position="425"/>
    </location>
</feature>
<evidence type="ECO:0000256" key="4">
    <source>
        <dbReference type="ARBA" id="ARBA00023136"/>
    </source>
</evidence>
<feature type="transmembrane region" description="Helical" evidence="6">
    <location>
        <begin position="467"/>
        <end position="489"/>
    </location>
</feature>
<feature type="transmembrane region" description="Helical" evidence="6">
    <location>
        <begin position="155"/>
        <end position="174"/>
    </location>
</feature>
<evidence type="ECO:0000259" key="7">
    <source>
        <dbReference type="PROSITE" id="PS50850"/>
    </source>
</evidence>
<feature type="transmembrane region" description="Helical" evidence="6">
    <location>
        <begin position="89"/>
        <end position="110"/>
    </location>
</feature>
<feature type="region of interest" description="Disordered" evidence="5">
    <location>
        <begin position="1"/>
        <end position="21"/>
    </location>
</feature>